<feature type="domain" description="RsdA/BaiN/AoA(So)-like insert" evidence="2">
    <location>
        <begin position="202"/>
        <end position="350"/>
    </location>
</feature>
<dbReference type="Pfam" id="PF03486">
    <property type="entry name" value="HI0933_like"/>
    <property type="match status" value="1"/>
</dbReference>
<dbReference type="InterPro" id="IPR004792">
    <property type="entry name" value="BaiN-like"/>
</dbReference>
<sequence length="419" mass="45189">MEPGMTPAHSPTHNPAQTIDIIGAGPTGLMAAEQLSASGHHVHLYDAMPSVGRKFLMAGRSGLNLTHAEPLDRFLTRYGTAQSWLEPAIRAFPPEALRAWAEELGQPCFTGSSGRVFPKTLKASPLLRAWLSRLTASGVSLHTRHRFTQRSAAGNHFSTPNGEHISQPAATLLALGGTSWSRLGSDGAWSHLFPGAVTPFAPSNCGFVPAWSPEFQTRHDGTILHGIALTIEGHTRRGDLTVTQRGLEGSALYALSPILREQLAQHGQVTITLDLRPTLTITQIEERLNTQRPRESLSNRLRKALSLDTLGRDLLRDATPKGATPTELARAIKALPLTLKATDTLDRAISTAGGLKHSAMNEHYMLHTHPGLFAAGEMLDWEAPTGGYLLQACFSTGLAAAKGITHWLESQDSAIRLTP</sequence>
<accession>A0ABQ0QKQ9</accession>
<dbReference type="Pfam" id="PF22780">
    <property type="entry name" value="HI0933_like_1st"/>
    <property type="match status" value="1"/>
</dbReference>
<dbReference type="InterPro" id="IPR022460">
    <property type="entry name" value="Flavoprotein_PP4765"/>
</dbReference>
<evidence type="ECO:0000259" key="2">
    <source>
        <dbReference type="Pfam" id="PF22780"/>
    </source>
</evidence>
<organism evidence="3 4">
    <name type="scientific">Neokomagataea tanensis NBRC 106556</name>
    <dbReference type="NCBI Taxonomy" id="1223519"/>
    <lineage>
        <taxon>Bacteria</taxon>
        <taxon>Pseudomonadati</taxon>
        <taxon>Pseudomonadota</taxon>
        <taxon>Alphaproteobacteria</taxon>
        <taxon>Acetobacterales</taxon>
        <taxon>Acetobacteraceae</taxon>
        <taxon>Neokomagataea</taxon>
    </lineage>
</organism>
<feature type="domain" description="RsdA/BaiN/AoA(So)-like Rossmann fold-like" evidence="1">
    <location>
        <begin position="19"/>
        <end position="402"/>
    </location>
</feature>
<dbReference type="InterPro" id="IPR057661">
    <property type="entry name" value="RsdA/BaiN/AoA(So)_Rossmann"/>
</dbReference>
<proteinExistence type="predicted"/>
<evidence type="ECO:0000313" key="4">
    <source>
        <dbReference type="Proteomes" id="UP001062443"/>
    </source>
</evidence>
<gene>
    <name evidence="3" type="ORF">AA106556_1736</name>
</gene>
<evidence type="ECO:0000259" key="1">
    <source>
        <dbReference type="Pfam" id="PF03486"/>
    </source>
</evidence>
<dbReference type="NCBIfam" id="TIGR03862">
    <property type="entry name" value="flavo_PP4765"/>
    <property type="match status" value="1"/>
</dbReference>
<dbReference type="EMBL" id="BAQB01000023">
    <property type="protein sequence ID" value="GBR48243.1"/>
    <property type="molecule type" value="Genomic_DNA"/>
</dbReference>
<dbReference type="PANTHER" id="PTHR42887">
    <property type="entry name" value="OS12G0638800 PROTEIN"/>
    <property type="match status" value="1"/>
</dbReference>
<evidence type="ECO:0000313" key="3">
    <source>
        <dbReference type="EMBL" id="GBR48243.1"/>
    </source>
</evidence>
<protein>
    <submittedName>
        <fullName evidence="3">Glutathione reductase</fullName>
    </submittedName>
</protein>
<comment type="caution">
    <text evidence="3">The sequence shown here is derived from an EMBL/GenBank/DDBJ whole genome shotgun (WGS) entry which is preliminary data.</text>
</comment>
<dbReference type="NCBIfam" id="TIGR00275">
    <property type="entry name" value="aminoacetone oxidase family FAD-binding enzyme"/>
    <property type="match status" value="1"/>
</dbReference>
<name>A0ABQ0QKQ9_9PROT</name>
<dbReference type="InterPro" id="IPR055178">
    <property type="entry name" value="RsdA/BaiN/AoA(So)-like_dom"/>
</dbReference>
<dbReference type="Proteomes" id="UP001062443">
    <property type="component" value="Unassembled WGS sequence"/>
</dbReference>
<dbReference type="PANTHER" id="PTHR42887:SF1">
    <property type="entry name" value="BLR3961 PROTEIN"/>
    <property type="match status" value="1"/>
</dbReference>
<reference evidence="3" key="1">
    <citation type="submission" date="2013-04" db="EMBL/GenBank/DDBJ databases">
        <title>The genome sequencing project of 58 acetic acid bacteria.</title>
        <authorList>
            <person name="Okamoto-Kainuma A."/>
            <person name="Ishikawa M."/>
            <person name="Umino S."/>
            <person name="Koizumi Y."/>
            <person name="Shiwa Y."/>
            <person name="Yoshikawa H."/>
            <person name="Matsutani M."/>
            <person name="Matsushita K."/>
        </authorList>
    </citation>
    <scope>NUCLEOTIDE SEQUENCE</scope>
    <source>
        <strain evidence="3">NBRC 106556</strain>
    </source>
</reference>
<keyword evidence="4" id="KW-1185">Reference proteome</keyword>